<sequence>MRLVRKHHTWVSLLALLSCCLYAFLGLVRLATYRATTFDLVIFDQTVRAYADFSAPHTAAVGAFRDRGLEYLQLADHFSPIWALLAPFYWVHDSPATLIVAQALLLAAAVPFIWVFTRRQLGRAAAYCVSVAYALSWPIAQMVNFDVHEVMFVPVLSAIAIERYQVRSYLGFYAAIFGLLLVKEDMGLIVVGFGLYLLTRRDWFHACNTIGLGLLHFGLVRAVLIPAAGGDPTDYWAYGHLGEGVSQMVAAVFSDPFSALFGNGAEAKVDTMVLLVWPTLLLCLLSPLTLAALPNLFERLLSDREPWWQADFHYNAFIVVILLCAGVDGLVRLLRWVKRPGDRSLQLLWAGAVAVVALTLVPRFAFDQLVSPDFYKGDEGRAAALEPALEQVPDGVVVEAVNYAGPALTDRTTVLLWRPEPSGAPWIVADTVRWDFPFGSLEDQAGTVTRLESEGYRRVFEKDGVVVLHRP</sequence>
<evidence type="ECO:0000313" key="3">
    <source>
        <dbReference type="Proteomes" id="UP000530928"/>
    </source>
</evidence>
<name>A0A7W0CLV5_9ACTN</name>
<dbReference type="Proteomes" id="UP000530928">
    <property type="component" value="Unassembled WGS sequence"/>
</dbReference>
<dbReference type="RefSeq" id="WP_312894611.1">
    <property type="nucleotide sequence ID" value="NZ_BAABAM010000005.1"/>
</dbReference>
<feature type="transmembrane region" description="Helical" evidence="1">
    <location>
        <begin position="124"/>
        <end position="143"/>
    </location>
</feature>
<dbReference type="AlphaFoldDB" id="A0A7W0CLV5"/>
<feature type="transmembrane region" description="Helical" evidence="1">
    <location>
        <begin position="274"/>
        <end position="293"/>
    </location>
</feature>
<keyword evidence="1" id="KW-0472">Membrane</keyword>
<feature type="transmembrane region" description="Helical" evidence="1">
    <location>
        <begin position="313"/>
        <end position="334"/>
    </location>
</feature>
<dbReference type="Pfam" id="PF09852">
    <property type="entry name" value="DUF2079"/>
    <property type="match status" value="1"/>
</dbReference>
<dbReference type="EMBL" id="JACDUR010000005">
    <property type="protein sequence ID" value="MBA2893593.1"/>
    <property type="molecule type" value="Genomic_DNA"/>
</dbReference>
<dbReference type="InterPro" id="IPR018650">
    <property type="entry name" value="STSV1_Orf64"/>
</dbReference>
<keyword evidence="3" id="KW-1185">Reference proteome</keyword>
<evidence type="ECO:0000313" key="2">
    <source>
        <dbReference type="EMBL" id="MBA2893593.1"/>
    </source>
</evidence>
<reference evidence="2 3" key="1">
    <citation type="submission" date="2020-07" db="EMBL/GenBank/DDBJ databases">
        <title>Genomic Encyclopedia of Type Strains, Phase IV (KMG-IV): sequencing the most valuable type-strain genomes for metagenomic binning, comparative biology and taxonomic classification.</title>
        <authorList>
            <person name="Goeker M."/>
        </authorList>
    </citation>
    <scope>NUCLEOTIDE SEQUENCE [LARGE SCALE GENOMIC DNA]</scope>
    <source>
        <strain evidence="2 3">DSM 45533</strain>
    </source>
</reference>
<comment type="caution">
    <text evidence="2">The sequence shown here is derived from an EMBL/GenBank/DDBJ whole genome shotgun (WGS) entry which is preliminary data.</text>
</comment>
<accession>A0A7W0CLV5</accession>
<evidence type="ECO:0000256" key="1">
    <source>
        <dbReference type="SAM" id="Phobius"/>
    </source>
</evidence>
<feature type="transmembrane region" description="Helical" evidence="1">
    <location>
        <begin position="210"/>
        <end position="229"/>
    </location>
</feature>
<proteinExistence type="predicted"/>
<keyword evidence="1" id="KW-1133">Transmembrane helix</keyword>
<gene>
    <name evidence="2" type="ORF">HNR30_004954</name>
</gene>
<feature type="transmembrane region" description="Helical" evidence="1">
    <location>
        <begin position="235"/>
        <end position="253"/>
    </location>
</feature>
<keyword evidence="1" id="KW-0812">Transmembrane</keyword>
<dbReference type="PROSITE" id="PS51257">
    <property type="entry name" value="PROKAR_LIPOPROTEIN"/>
    <property type="match status" value="1"/>
</dbReference>
<organism evidence="2 3">
    <name type="scientific">Nonomuraea soli</name>
    <dbReference type="NCBI Taxonomy" id="1032476"/>
    <lineage>
        <taxon>Bacteria</taxon>
        <taxon>Bacillati</taxon>
        <taxon>Actinomycetota</taxon>
        <taxon>Actinomycetes</taxon>
        <taxon>Streptosporangiales</taxon>
        <taxon>Streptosporangiaceae</taxon>
        <taxon>Nonomuraea</taxon>
    </lineage>
</organism>
<feature type="transmembrane region" description="Helical" evidence="1">
    <location>
        <begin position="96"/>
        <end position="117"/>
    </location>
</feature>
<feature type="transmembrane region" description="Helical" evidence="1">
    <location>
        <begin position="346"/>
        <end position="366"/>
    </location>
</feature>
<feature type="transmembrane region" description="Helical" evidence="1">
    <location>
        <begin position="172"/>
        <end position="198"/>
    </location>
</feature>
<protein>
    <submittedName>
        <fullName evidence="2">Putative membrane protein</fullName>
    </submittedName>
</protein>